<dbReference type="InterPro" id="IPR003034">
    <property type="entry name" value="SAP_dom"/>
</dbReference>
<name>A0A2V1EB55_9PLEO</name>
<accession>A0A2V1EB55</accession>
<dbReference type="OrthoDB" id="3993201at2759"/>
<evidence type="ECO:0000259" key="2">
    <source>
        <dbReference type="Pfam" id="PF02037"/>
    </source>
</evidence>
<feature type="domain" description="SAP" evidence="2">
    <location>
        <begin position="50"/>
        <end position="75"/>
    </location>
</feature>
<dbReference type="Pfam" id="PF02037">
    <property type="entry name" value="SAP"/>
    <property type="match status" value="1"/>
</dbReference>
<evidence type="ECO:0000256" key="1">
    <source>
        <dbReference type="SAM" id="MobiDB-lite"/>
    </source>
</evidence>
<protein>
    <recommendedName>
        <fullName evidence="2">SAP domain-containing protein</fullName>
    </recommendedName>
</protein>
<dbReference type="AlphaFoldDB" id="A0A2V1EB55"/>
<dbReference type="EMBL" id="KZ805302">
    <property type="protein sequence ID" value="PVI07828.1"/>
    <property type="molecule type" value="Genomic_DNA"/>
</dbReference>
<organism evidence="3 4">
    <name type="scientific">Periconia macrospinosa</name>
    <dbReference type="NCBI Taxonomy" id="97972"/>
    <lineage>
        <taxon>Eukaryota</taxon>
        <taxon>Fungi</taxon>
        <taxon>Dikarya</taxon>
        <taxon>Ascomycota</taxon>
        <taxon>Pezizomycotina</taxon>
        <taxon>Dothideomycetes</taxon>
        <taxon>Pleosporomycetidae</taxon>
        <taxon>Pleosporales</taxon>
        <taxon>Massarineae</taxon>
        <taxon>Periconiaceae</taxon>
        <taxon>Periconia</taxon>
    </lineage>
</organism>
<feature type="region of interest" description="Disordered" evidence="1">
    <location>
        <begin position="44"/>
        <end position="69"/>
    </location>
</feature>
<evidence type="ECO:0000313" key="3">
    <source>
        <dbReference type="EMBL" id="PVI07828.1"/>
    </source>
</evidence>
<evidence type="ECO:0000313" key="4">
    <source>
        <dbReference type="Proteomes" id="UP000244855"/>
    </source>
</evidence>
<proteinExistence type="predicted"/>
<dbReference type="Proteomes" id="UP000244855">
    <property type="component" value="Unassembled WGS sequence"/>
</dbReference>
<dbReference type="InterPro" id="IPR036361">
    <property type="entry name" value="SAP_dom_sf"/>
</dbReference>
<sequence>MQASRASSRAFKAIAAGSKQSRSLHMTGPATFSSLLTSERPAMNLPRDLAGLRSECSRRKLPTTGSKDELVSRLSAHELASTRSFSSAIDNSKRPVPAVNEAGKPVRHFNTSRSLKAVGDSSTIDFAFIPDFDPDTQSAPVDIRVPILPQTTIPFEAVPEEAEEEVMLPTIYTVAADGTHIHAPAAMSEMVDSNQTDFQGLASNVANKISKDVEEGAGMARQIWTGLVDDIFGPKGPAKA</sequence>
<gene>
    <name evidence="3" type="ORF">DM02DRAFT_621887</name>
</gene>
<keyword evidence="4" id="KW-1185">Reference proteome</keyword>
<dbReference type="Gene3D" id="1.10.720.30">
    <property type="entry name" value="SAP domain"/>
    <property type="match status" value="1"/>
</dbReference>
<reference evidence="3 4" key="1">
    <citation type="journal article" date="2018" name="Sci. Rep.">
        <title>Comparative genomics provides insights into the lifestyle and reveals functional heterogeneity of dark septate endophytic fungi.</title>
        <authorList>
            <person name="Knapp D.G."/>
            <person name="Nemeth J.B."/>
            <person name="Barry K."/>
            <person name="Hainaut M."/>
            <person name="Henrissat B."/>
            <person name="Johnson J."/>
            <person name="Kuo A."/>
            <person name="Lim J.H.P."/>
            <person name="Lipzen A."/>
            <person name="Nolan M."/>
            <person name="Ohm R.A."/>
            <person name="Tamas L."/>
            <person name="Grigoriev I.V."/>
            <person name="Spatafora J.W."/>
            <person name="Nagy L.G."/>
            <person name="Kovacs G.M."/>
        </authorList>
    </citation>
    <scope>NUCLEOTIDE SEQUENCE [LARGE SCALE GENOMIC DNA]</scope>
    <source>
        <strain evidence="3 4">DSE2036</strain>
    </source>
</reference>